<sequence length="84" mass="9436">MKGLDSIMMRHSIVIQVVFVILILGVLAFAILSVRTEDSEVERSNWNPKVLYEDDSVIILNTEGKGSVLLFKGSFCDDIKDYSI</sequence>
<organism evidence="2">
    <name type="scientific">candidate division CPR3 bacterium</name>
    <dbReference type="NCBI Taxonomy" id="2268181"/>
    <lineage>
        <taxon>Bacteria</taxon>
        <taxon>Bacteria division CPR3</taxon>
    </lineage>
</organism>
<keyword evidence="1" id="KW-1133">Transmembrane helix</keyword>
<evidence type="ECO:0000313" key="2">
    <source>
        <dbReference type="EMBL" id="HEB13359.1"/>
    </source>
</evidence>
<dbReference type="Proteomes" id="UP000885695">
    <property type="component" value="Unassembled WGS sequence"/>
</dbReference>
<protein>
    <submittedName>
        <fullName evidence="2">Uncharacterized protein</fullName>
    </submittedName>
</protein>
<keyword evidence="1" id="KW-0812">Transmembrane</keyword>
<dbReference type="EMBL" id="DRHL01000003">
    <property type="protein sequence ID" value="HEB13359.1"/>
    <property type="molecule type" value="Genomic_DNA"/>
</dbReference>
<reference evidence="2" key="1">
    <citation type="journal article" date="2020" name="mSystems">
        <title>Genome- and Community-Level Interaction Insights into Carbon Utilization and Element Cycling Functions of Hydrothermarchaeota in Hydrothermal Sediment.</title>
        <authorList>
            <person name="Zhou Z."/>
            <person name="Liu Y."/>
            <person name="Xu W."/>
            <person name="Pan J."/>
            <person name="Luo Z.H."/>
            <person name="Li M."/>
        </authorList>
    </citation>
    <scope>NUCLEOTIDE SEQUENCE [LARGE SCALE GENOMIC DNA]</scope>
    <source>
        <strain evidence="2">HyVt-369</strain>
    </source>
</reference>
<gene>
    <name evidence="2" type="ORF">ENI13_00080</name>
</gene>
<dbReference type="AlphaFoldDB" id="A0A7C1T5G0"/>
<feature type="transmembrane region" description="Helical" evidence="1">
    <location>
        <begin position="12"/>
        <end position="34"/>
    </location>
</feature>
<accession>A0A7C1T5G0</accession>
<keyword evidence="1" id="KW-0472">Membrane</keyword>
<proteinExistence type="predicted"/>
<comment type="caution">
    <text evidence="2">The sequence shown here is derived from an EMBL/GenBank/DDBJ whole genome shotgun (WGS) entry which is preliminary data.</text>
</comment>
<name>A0A7C1T5G0_UNCC3</name>
<evidence type="ECO:0000256" key="1">
    <source>
        <dbReference type="SAM" id="Phobius"/>
    </source>
</evidence>